<dbReference type="Pfam" id="PF07282">
    <property type="entry name" value="Cas12f1-like_TNB"/>
    <property type="match status" value="1"/>
</dbReference>
<protein>
    <recommendedName>
        <fullName evidence="2">Cas12f1-like TNB domain-containing protein</fullName>
    </recommendedName>
</protein>
<name>A0ABP9YVI7_9FUNG</name>
<keyword evidence="1" id="KW-0238">DNA-binding</keyword>
<comment type="caution">
    <text evidence="3">The sequence shown here is derived from an EMBL/GenBank/DDBJ whole genome shotgun (WGS) entry which is preliminary data.</text>
</comment>
<dbReference type="Proteomes" id="UP001473302">
    <property type="component" value="Unassembled WGS sequence"/>
</dbReference>
<reference evidence="3 4" key="1">
    <citation type="submission" date="2024-04" db="EMBL/GenBank/DDBJ databases">
        <title>genome sequences of Mucor flavus KT1a and Helicostylum pulchrum KT1b strains isolated from the surface of a dry-aged beef.</title>
        <authorList>
            <person name="Toyotome T."/>
            <person name="Hosono M."/>
            <person name="Torimaru M."/>
            <person name="Fukuda K."/>
            <person name="Mikami N."/>
        </authorList>
    </citation>
    <scope>NUCLEOTIDE SEQUENCE [LARGE SCALE GENOMIC DNA]</scope>
    <source>
        <strain evidence="3 4">KT1a</strain>
    </source>
</reference>
<dbReference type="EMBL" id="BAABUK010000008">
    <property type="protein sequence ID" value="GAA5810879.1"/>
    <property type="molecule type" value="Genomic_DNA"/>
</dbReference>
<evidence type="ECO:0000313" key="4">
    <source>
        <dbReference type="Proteomes" id="UP001473302"/>
    </source>
</evidence>
<proteinExistence type="predicted"/>
<evidence type="ECO:0000259" key="2">
    <source>
        <dbReference type="Pfam" id="PF07282"/>
    </source>
</evidence>
<organism evidence="3 4">
    <name type="scientific">Mucor flavus</name>
    <dbReference type="NCBI Taxonomy" id="439312"/>
    <lineage>
        <taxon>Eukaryota</taxon>
        <taxon>Fungi</taxon>
        <taxon>Fungi incertae sedis</taxon>
        <taxon>Mucoromycota</taxon>
        <taxon>Mucoromycotina</taxon>
        <taxon>Mucoromycetes</taxon>
        <taxon>Mucorales</taxon>
        <taxon>Mucorineae</taxon>
        <taxon>Mucoraceae</taxon>
        <taxon>Mucor</taxon>
    </lineage>
</organism>
<keyword evidence="4" id="KW-1185">Reference proteome</keyword>
<sequence>MLLTPADIGAEIYLNNTTVRGLDPGLRDIFVACDGVGTGADPSRQRHRIRKTSTSEYYQLSEFKSAAIKRAKHDRANVDAHRLISNVPSTRTCNWDQFNEVLRYIFRNFEAIKGYYTTGLKKLKFHNYRNEQKALTEMCKRLFTGSRKYQEGNPDIQQAHLKKWKPLAPRDHASEAERPIVIVFGSARFGGLRGNVSSPTKIFRTALLNYIKSTRRNQPNSRNYAVIIDEYFTSQICPRCHTRSTSNQRDNSNMVIHPVLNCQTCNTRWNRDYTASLKLRSIFLYMAANENNRPEEFQPK</sequence>
<evidence type="ECO:0000313" key="3">
    <source>
        <dbReference type="EMBL" id="GAA5810879.1"/>
    </source>
</evidence>
<gene>
    <name evidence="3" type="ORF">MFLAVUS_004307</name>
</gene>
<feature type="domain" description="Cas12f1-like TNB" evidence="2">
    <location>
        <begin position="226"/>
        <end position="277"/>
    </location>
</feature>
<dbReference type="InterPro" id="IPR010095">
    <property type="entry name" value="Cas12f1-like_TNB"/>
</dbReference>
<accession>A0ABP9YVI7</accession>
<evidence type="ECO:0000256" key="1">
    <source>
        <dbReference type="ARBA" id="ARBA00023125"/>
    </source>
</evidence>